<organism evidence="9 10">
    <name type="scientific">endosymbiont of Escarpia spicata</name>
    <dbReference type="NCBI Taxonomy" id="2200908"/>
    <lineage>
        <taxon>Bacteria</taxon>
        <taxon>Pseudomonadati</taxon>
        <taxon>Pseudomonadota</taxon>
        <taxon>Gammaproteobacteria</taxon>
        <taxon>sulfur-oxidizing symbionts</taxon>
    </lineage>
</organism>
<dbReference type="GO" id="GO:0006261">
    <property type="term" value="P:DNA-templated DNA replication"/>
    <property type="evidence" value="ECO:0007669"/>
    <property type="project" value="TreeGrafter"/>
</dbReference>
<evidence type="ECO:0000256" key="2">
    <source>
        <dbReference type="ARBA" id="ARBA00014363"/>
    </source>
</evidence>
<dbReference type="SUPFAM" id="SSF48019">
    <property type="entry name" value="post-AAA+ oligomerization domain-like"/>
    <property type="match status" value="1"/>
</dbReference>
<dbReference type="AlphaFoldDB" id="A0A370DQH8"/>
<proteinExistence type="predicted"/>
<sequence>MAETLFNRLPWQQSQWEQLQSARTQQRLPHALLFAGAKGVGKSNFALAFAQSLLCETPNEQGEPCGVCRHCHLVQTGSHPDFQRIEPEQESKSGEIKVDAIRALTASAGLTAQSGGHKVIFIRPADRMNSAAANSLLKTLEEPTADTVLLLLTDSPSRLLPTIRSRCQQILFAQPDTKDAIEWLSPRVTHGDPEVLLSLAGGAPLQALLLDDTELLSKRQDMLGDFLALGQAKNDPVKLAERWAKSDIPLLMDWLSGWVIDILRLQTGGEPPTLFNRDSVQPLQGIAERLNSSLLQRFLRQVYEARNLGETNLNPQLVLERLLIQWASCLRQAGH</sequence>
<evidence type="ECO:0000313" key="9">
    <source>
        <dbReference type="EMBL" id="RDH87237.1"/>
    </source>
</evidence>
<gene>
    <name evidence="9" type="ORF">DIZ78_05405</name>
</gene>
<reference evidence="9 10" key="1">
    <citation type="journal article" date="2018" name="ISME J.">
        <title>Endosymbiont genomes yield clues of tubeworm success.</title>
        <authorList>
            <person name="Li Y."/>
            <person name="Liles M.R."/>
            <person name="Halanych K.M."/>
        </authorList>
    </citation>
    <scope>NUCLEOTIDE SEQUENCE [LARGE SCALE GENOMIC DNA]</scope>
    <source>
        <strain evidence="9">A1462</strain>
    </source>
</reference>
<dbReference type="NCBIfam" id="NF004310">
    <property type="entry name" value="PRK05707.1"/>
    <property type="match status" value="1"/>
</dbReference>
<dbReference type="SUPFAM" id="SSF52540">
    <property type="entry name" value="P-loop containing nucleoside triphosphate hydrolases"/>
    <property type="match status" value="1"/>
</dbReference>
<keyword evidence="3" id="KW-0808">Transferase</keyword>
<dbReference type="InterPro" id="IPR004622">
    <property type="entry name" value="DNA_pol_HolB"/>
</dbReference>
<feature type="domain" description="DNA polymerase III delta subunit C-terminal" evidence="8">
    <location>
        <begin position="214"/>
        <end position="326"/>
    </location>
</feature>
<evidence type="ECO:0000256" key="7">
    <source>
        <dbReference type="ARBA" id="ARBA00049244"/>
    </source>
</evidence>
<dbReference type="Gene3D" id="1.20.272.10">
    <property type="match status" value="1"/>
</dbReference>
<comment type="catalytic activity">
    <reaction evidence="7">
        <text>DNA(n) + a 2'-deoxyribonucleoside 5'-triphosphate = DNA(n+1) + diphosphate</text>
        <dbReference type="Rhea" id="RHEA:22508"/>
        <dbReference type="Rhea" id="RHEA-COMP:17339"/>
        <dbReference type="Rhea" id="RHEA-COMP:17340"/>
        <dbReference type="ChEBI" id="CHEBI:33019"/>
        <dbReference type="ChEBI" id="CHEBI:61560"/>
        <dbReference type="ChEBI" id="CHEBI:173112"/>
        <dbReference type="EC" id="2.7.7.7"/>
    </reaction>
</comment>
<dbReference type="GO" id="GO:0003887">
    <property type="term" value="F:DNA-directed DNA polymerase activity"/>
    <property type="evidence" value="ECO:0007669"/>
    <property type="project" value="UniProtKB-KW"/>
</dbReference>
<dbReference type="EC" id="2.7.7.7" evidence="1"/>
<dbReference type="Pfam" id="PF13177">
    <property type="entry name" value="DNA_pol3_delta2"/>
    <property type="match status" value="1"/>
</dbReference>
<dbReference type="InterPro" id="IPR015199">
    <property type="entry name" value="DNA_pol_III_delta_C"/>
</dbReference>
<protein>
    <recommendedName>
        <fullName evidence="2">DNA polymerase III subunit delta'</fullName>
        <ecNumber evidence="1">2.7.7.7</ecNumber>
    </recommendedName>
</protein>
<evidence type="ECO:0000256" key="6">
    <source>
        <dbReference type="ARBA" id="ARBA00022932"/>
    </source>
</evidence>
<dbReference type="NCBIfam" id="TIGR00678">
    <property type="entry name" value="holB"/>
    <property type="match status" value="1"/>
</dbReference>
<comment type="caution">
    <text evidence="9">The sequence shown here is derived from an EMBL/GenBank/DDBJ whole genome shotgun (WGS) entry which is preliminary data.</text>
</comment>
<keyword evidence="6" id="KW-0239">DNA-directed DNA polymerase</keyword>
<dbReference type="PANTHER" id="PTHR11669:SF8">
    <property type="entry name" value="DNA POLYMERASE III SUBUNIT DELTA"/>
    <property type="match status" value="1"/>
</dbReference>
<dbReference type="GO" id="GO:0009360">
    <property type="term" value="C:DNA polymerase III complex"/>
    <property type="evidence" value="ECO:0007669"/>
    <property type="project" value="InterPro"/>
</dbReference>
<keyword evidence="4" id="KW-0548">Nucleotidyltransferase</keyword>
<dbReference type="InterPro" id="IPR008921">
    <property type="entry name" value="DNA_pol3_clamp-load_cplx_C"/>
</dbReference>
<evidence type="ECO:0000256" key="1">
    <source>
        <dbReference type="ARBA" id="ARBA00012417"/>
    </source>
</evidence>
<evidence type="ECO:0000259" key="8">
    <source>
        <dbReference type="Pfam" id="PF09115"/>
    </source>
</evidence>
<dbReference type="GO" id="GO:0008408">
    <property type="term" value="F:3'-5' exonuclease activity"/>
    <property type="evidence" value="ECO:0007669"/>
    <property type="project" value="InterPro"/>
</dbReference>
<accession>A0A370DQH8</accession>
<dbReference type="PANTHER" id="PTHR11669">
    <property type="entry name" value="REPLICATION FACTOR C / DNA POLYMERASE III GAMMA-TAU SUBUNIT"/>
    <property type="match status" value="1"/>
</dbReference>
<evidence type="ECO:0000256" key="3">
    <source>
        <dbReference type="ARBA" id="ARBA00022679"/>
    </source>
</evidence>
<keyword evidence="5" id="KW-0235">DNA replication</keyword>
<keyword evidence="10" id="KW-1185">Reference proteome</keyword>
<dbReference type="EMBL" id="QFXE01000006">
    <property type="protein sequence ID" value="RDH87237.1"/>
    <property type="molecule type" value="Genomic_DNA"/>
</dbReference>
<dbReference type="GO" id="GO:0003677">
    <property type="term" value="F:DNA binding"/>
    <property type="evidence" value="ECO:0007669"/>
    <property type="project" value="InterPro"/>
</dbReference>
<evidence type="ECO:0000256" key="5">
    <source>
        <dbReference type="ARBA" id="ARBA00022705"/>
    </source>
</evidence>
<evidence type="ECO:0000256" key="4">
    <source>
        <dbReference type="ARBA" id="ARBA00022695"/>
    </source>
</evidence>
<dbReference type="InterPro" id="IPR027417">
    <property type="entry name" value="P-loop_NTPase"/>
</dbReference>
<evidence type="ECO:0000313" key="10">
    <source>
        <dbReference type="Proteomes" id="UP000254771"/>
    </source>
</evidence>
<dbReference type="InterPro" id="IPR050238">
    <property type="entry name" value="DNA_Rep/Repair_Clamp_Loader"/>
</dbReference>
<name>A0A370DQH8_9GAMM</name>
<dbReference type="Proteomes" id="UP000254771">
    <property type="component" value="Unassembled WGS sequence"/>
</dbReference>
<dbReference type="Gene3D" id="3.40.50.300">
    <property type="entry name" value="P-loop containing nucleotide triphosphate hydrolases"/>
    <property type="match status" value="1"/>
</dbReference>
<dbReference type="Pfam" id="PF09115">
    <property type="entry name" value="DNApol3-delta_C"/>
    <property type="match status" value="1"/>
</dbReference>